<evidence type="ECO:0000256" key="4">
    <source>
        <dbReference type="ARBA" id="ARBA00022679"/>
    </source>
</evidence>
<dbReference type="KEGG" id="ddi:DDB_G0288271"/>
<feature type="binding site" evidence="7">
    <location>
        <begin position="203"/>
        <end position="204"/>
    </location>
    <ligand>
        <name>S-adenosyl-L-methionine</name>
        <dbReference type="ChEBI" id="CHEBI:59789"/>
    </ligand>
</feature>
<dbReference type="VEuPathDB" id="AmoebaDB:DDB_G0288271"/>
<protein>
    <recommendedName>
        <fullName evidence="6">Leucine carboxyl methyltransferase 1</fullName>
        <ecNumber evidence="6">2.1.1.233</ecNumber>
    </recommendedName>
</protein>
<comment type="catalytic activity">
    <reaction evidence="1 6">
        <text>[phosphatase 2A protein]-C-terminal L-leucine + S-adenosyl-L-methionine = [phosphatase 2A protein]-C-terminal L-leucine methyl ester + S-adenosyl-L-homocysteine</text>
        <dbReference type="Rhea" id="RHEA:48544"/>
        <dbReference type="Rhea" id="RHEA-COMP:12134"/>
        <dbReference type="Rhea" id="RHEA-COMP:12135"/>
        <dbReference type="ChEBI" id="CHEBI:57856"/>
        <dbReference type="ChEBI" id="CHEBI:59789"/>
        <dbReference type="ChEBI" id="CHEBI:90516"/>
        <dbReference type="ChEBI" id="CHEBI:90517"/>
        <dbReference type="EC" id="2.1.1.233"/>
    </reaction>
</comment>
<evidence type="ECO:0000256" key="7">
    <source>
        <dbReference type="PIRSR" id="PIRSR016305-1"/>
    </source>
</evidence>
<dbReference type="SMR" id="Q54J74"/>
<name>Q54J74_DICDI</name>
<dbReference type="InterPro" id="IPR029063">
    <property type="entry name" value="SAM-dependent_MTases_sf"/>
</dbReference>
<dbReference type="Proteomes" id="UP000002195">
    <property type="component" value="Unassembled WGS sequence"/>
</dbReference>
<evidence type="ECO:0000313" key="10">
    <source>
        <dbReference type="Proteomes" id="UP000002195"/>
    </source>
</evidence>
<evidence type="ECO:0000313" key="9">
    <source>
        <dbReference type="EMBL" id="EAL63317.1"/>
    </source>
</evidence>
<dbReference type="PANTHER" id="PTHR13600:SF21">
    <property type="entry name" value="LEUCINE CARBOXYL METHYLTRANSFERASE 1"/>
    <property type="match status" value="1"/>
</dbReference>
<keyword evidence="3 6" id="KW-0489">Methyltransferase</keyword>
<dbReference type="Gene3D" id="3.40.50.150">
    <property type="entry name" value="Vaccinia Virus protein VP39"/>
    <property type="match status" value="1"/>
</dbReference>
<dbReference type="EC" id="2.1.1.233" evidence="6"/>
<dbReference type="InParanoid" id="Q54J74"/>
<dbReference type="PANTHER" id="PTHR13600">
    <property type="entry name" value="LEUCINE CARBOXYL METHYLTRANSFERASE"/>
    <property type="match status" value="1"/>
</dbReference>
<dbReference type="STRING" id="44689.Q54J74"/>
<dbReference type="OMA" id="IIYEPIR"/>
<sequence length="372" mass="43687">MSFSIPPLSSIGSHNNNKNNNNNNNNNSNNNNSHAPRTSIKKSHKESIIGTNDDAASCKLSAVNVGYYSDPFVKYFVKHPIRRQPLINRGFFSRVECIEQLVSQFFTQYKDINKKQIISLGCGFDTYYFRLMNNKDIKKDFIYFEVDYDQVISNKIKIIQNHKELQSMIDQEWDSKYDTNEKLASMVNHQRVSSKSYRLGSIDLTNLETFKIFDELEIDYNVPTLFLSECVLVYIPTKCGNDVIQWASNKFSESCFITYEQIKPNDEFGRMMIKNIEMKGCPLLSIESFPEIDDQRKRYNNLGWNKTEILDMRHVYSDFINKNRIKETEKLEIFDEFEEWDLIQGHYVYVFAMKSNSPSILDSYYFENSKNK</sequence>
<keyword evidence="10" id="KW-1185">Reference proteome</keyword>
<dbReference type="InterPro" id="IPR016651">
    <property type="entry name" value="LCMT1"/>
</dbReference>
<keyword evidence="4 6" id="KW-0808">Transferase</keyword>
<comment type="function">
    <text evidence="6">Methylates the carboxyl group of the C-terminal leucine residue of protein phosphatase 2A catalytic subunits to form alpha-leucine ester residues.</text>
</comment>
<dbReference type="GeneID" id="8626530"/>
<dbReference type="EMBL" id="AAFI02000109">
    <property type="protein sequence ID" value="EAL63317.1"/>
    <property type="molecule type" value="Genomic_DNA"/>
</dbReference>
<dbReference type="PaxDb" id="44689-DDB0304825"/>
<dbReference type="PIRSF" id="PIRSF016305">
    <property type="entry name" value="LCM_mtfrase"/>
    <property type="match status" value="1"/>
</dbReference>
<keyword evidence="5 6" id="KW-0949">S-adenosyl-L-methionine</keyword>
<reference evidence="9 10" key="1">
    <citation type="journal article" date="2005" name="Nature">
        <title>The genome of the social amoeba Dictyostelium discoideum.</title>
        <authorList>
            <consortium name="The Dictyostelium discoideum Sequencing Consortium"/>
            <person name="Eichinger L."/>
            <person name="Pachebat J.A."/>
            <person name="Glockner G."/>
            <person name="Rajandream M.A."/>
            <person name="Sucgang R."/>
            <person name="Berriman M."/>
            <person name="Song J."/>
            <person name="Olsen R."/>
            <person name="Szafranski K."/>
            <person name="Xu Q."/>
            <person name="Tunggal B."/>
            <person name="Kummerfeld S."/>
            <person name="Madera M."/>
            <person name="Konfortov B.A."/>
            <person name="Rivero F."/>
            <person name="Bankier A.T."/>
            <person name="Lehmann R."/>
            <person name="Hamlin N."/>
            <person name="Davies R."/>
            <person name="Gaudet P."/>
            <person name="Fey P."/>
            <person name="Pilcher K."/>
            <person name="Chen G."/>
            <person name="Saunders D."/>
            <person name="Sodergren E."/>
            <person name="Davis P."/>
            <person name="Kerhornou A."/>
            <person name="Nie X."/>
            <person name="Hall N."/>
            <person name="Anjard C."/>
            <person name="Hemphill L."/>
            <person name="Bason N."/>
            <person name="Farbrother P."/>
            <person name="Desany B."/>
            <person name="Just E."/>
            <person name="Morio T."/>
            <person name="Rost R."/>
            <person name="Churcher C."/>
            <person name="Cooper J."/>
            <person name="Haydock S."/>
            <person name="van Driessche N."/>
            <person name="Cronin A."/>
            <person name="Goodhead I."/>
            <person name="Muzny D."/>
            <person name="Mourier T."/>
            <person name="Pain A."/>
            <person name="Lu M."/>
            <person name="Harper D."/>
            <person name="Lindsay R."/>
            <person name="Hauser H."/>
            <person name="James K."/>
            <person name="Quiles M."/>
            <person name="Madan Babu M."/>
            <person name="Saito T."/>
            <person name="Buchrieser C."/>
            <person name="Wardroper A."/>
            <person name="Felder M."/>
            <person name="Thangavelu M."/>
            <person name="Johnson D."/>
            <person name="Knights A."/>
            <person name="Loulseged H."/>
            <person name="Mungall K."/>
            <person name="Oliver K."/>
            <person name="Price C."/>
            <person name="Quail M.A."/>
            <person name="Urushihara H."/>
            <person name="Hernandez J."/>
            <person name="Rabbinowitsch E."/>
            <person name="Steffen D."/>
            <person name="Sanders M."/>
            <person name="Ma J."/>
            <person name="Kohara Y."/>
            <person name="Sharp S."/>
            <person name="Simmonds M."/>
            <person name="Spiegler S."/>
            <person name="Tivey A."/>
            <person name="Sugano S."/>
            <person name="White B."/>
            <person name="Walker D."/>
            <person name="Woodward J."/>
            <person name="Winckler T."/>
            <person name="Tanaka Y."/>
            <person name="Shaulsky G."/>
            <person name="Schleicher M."/>
            <person name="Weinstock G."/>
            <person name="Rosenthal A."/>
            <person name="Cox E.C."/>
            <person name="Chisholm R.L."/>
            <person name="Gibbs R."/>
            <person name="Loomis W.F."/>
            <person name="Platzer M."/>
            <person name="Kay R.R."/>
            <person name="Williams J."/>
            <person name="Dear P.H."/>
            <person name="Noegel A.A."/>
            <person name="Barrell B."/>
            <person name="Kuspa A."/>
        </authorList>
    </citation>
    <scope>NUCLEOTIDE SEQUENCE [LARGE SCALE GENOMIC DNA]</scope>
    <source>
        <strain evidence="9 10">AX4</strain>
    </source>
</reference>
<gene>
    <name evidence="9" type="ORF">DDB_G0288271</name>
</gene>
<dbReference type="RefSeq" id="XP_636813.1">
    <property type="nucleotide sequence ID" value="XM_631721.1"/>
</dbReference>
<dbReference type="InterPro" id="IPR007213">
    <property type="entry name" value="Ppm1/Ppm2/Tcmp"/>
</dbReference>
<organism evidence="9 10">
    <name type="scientific">Dictyostelium discoideum</name>
    <name type="common">Social amoeba</name>
    <dbReference type="NCBI Taxonomy" id="44689"/>
    <lineage>
        <taxon>Eukaryota</taxon>
        <taxon>Amoebozoa</taxon>
        <taxon>Evosea</taxon>
        <taxon>Eumycetozoa</taxon>
        <taxon>Dictyostelia</taxon>
        <taxon>Dictyosteliales</taxon>
        <taxon>Dictyosteliaceae</taxon>
        <taxon>Dictyostelium</taxon>
    </lineage>
</organism>
<dbReference type="PhylomeDB" id="Q54J74"/>
<dbReference type="GO" id="GO:0018423">
    <property type="term" value="F:protein C-terminal leucine carboxyl O-methyltransferase activity"/>
    <property type="evidence" value="ECO:0000318"/>
    <property type="project" value="GO_Central"/>
</dbReference>
<dbReference type="AlphaFoldDB" id="Q54J74"/>
<feature type="binding site" evidence="7">
    <location>
        <position position="121"/>
    </location>
    <ligand>
        <name>S-adenosyl-L-methionine</name>
        <dbReference type="ChEBI" id="CHEBI:59789"/>
    </ligand>
</feature>
<evidence type="ECO:0000256" key="8">
    <source>
        <dbReference type="SAM" id="MobiDB-lite"/>
    </source>
</evidence>
<feature type="binding site" evidence="7">
    <location>
        <position position="229"/>
    </location>
    <ligand>
        <name>S-adenosyl-L-methionine</name>
        <dbReference type="ChEBI" id="CHEBI:59789"/>
    </ligand>
</feature>
<evidence type="ECO:0000256" key="6">
    <source>
        <dbReference type="PIRNR" id="PIRNR016305"/>
    </source>
</evidence>
<comment type="caution">
    <text evidence="9">The sequence shown here is derived from an EMBL/GenBank/DDBJ whole genome shotgun (WGS) entry which is preliminary data.</text>
</comment>
<accession>Q54J74</accession>
<dbReference type="Pfam" id="PF04072">
    <property type="entry name" value="LCM"/>
    <property type="match status" value="1"/>
</dbReference>
<evidence type="ECO:0000256" key="2">
    <source>
        <dbReference type="ARBA" id="ARBA00010703"/>
    </source>
</evidence>
<dbReference type="SUPFAM" id="SSF53335">
    <property type="entry name" value="S-adenosyl-L-methionine-dependent methyltransferases"/>
    <property type="match status" value="1"/>
</dbReference>
<evidence type="ECO:0000256" key="3">
    <source>
        <dbReference type="ARBA" id="ARBA00022603"/>
    </source>
</evidence>
<dbReference type="eggNOG" id="KOG2918">
    <property type="taxonomic scope" value="Eukaryota"/>
</dbReference>
<feature type="compositionally biased region" description="Low complexity" evidence="8">
    <location>
        <begin position="15"/>
        <end position="33"/>
    </location>
</feature>
<comment type="similarity">
    <text evidence="2 6">Belongs to the methyltransferase superfamily. LCMT family.</text>
</comment>
<dbReference type="FunCoup" id="Q54J74">
    <property type="interactions" value="1024"/>
</dbReference>
<dbReference type="dictyBase" id="DDB_G0288271"/>
<dbReference type="Reactome" id="R-DDI-69273">
    <property type="pathway name" value="Cyclin A/B1/B2 associated events during G2/M transition"/>
</dbReference>
<feature type="region of interest" description="Disordered" evidence="8">
    <location>
        <begin position="1"/>
        <end position="46"/>
    </location>
</feature>
<evidence type="ECO:0000256" key="5">
    <source>
        <dbReference type="ARBA" id="ARBA00022691"/>
    </source>
</evidence>
<dbReference type="HOGENOM" id="CLU_031312_1_0_1"/>
<feature type="binding site" evidence="7">
    <location>
        <position position="94"/>
    </location>
    <ligand>
        <name>S-adenosyl-L-methionine</name>
        <dbReference type="ChEBI" id="CHEBI:59789"/>
    </ligand>
</feature>
<proteinExistence type="inferred from homology"/>
<dbReference type="GO" id="GO:0032259">
    <property type="term" value="P:methylation"/>
    <property type="evidence" value="ECO:0007669"/>
    <property type="project" value="UniProtKB-KW"/>
</dbReference>
<evidence type="ECO:0000256" key="1">
    <source>
        <dbReference type="ARBA" id="ARBA00000724"/>
    </source>
</evidence>